<dbReference type="AlphaFoldDB" id="A0A6G1IFR7"/>
<feature type="chain" id="PRO_5026103925" evidence="1">
    <location>
        <begin position="18"/>
        <end position="124"/>
    </location>
</feature>
<feature type="signal peptide" evidence="1">
    <location>
        <begin position="1"/>
        <end position="17"/>
    </location>
</feature>
<evidence type="ECO:0000313" key="3">
    <source>
        <dbReference type="Proteomes" id="UP000799291"/>
    </source>
</evidence>
<evidence type="ECO:0000313" key="2">
    <source>
        <dbReference type="EMBL" id="KAF2677052.1"/>
    </source>
</evidence>
<keyword evidence="1" id="KW-0732">Signal</keyword>
<evidence type="ECO:0000256" key="1">
    <source>
        <dbReference type="SAM" id="SignalP"/>
    </source>
</evidence>
<organism evidence="2 3">
    <name type="scientific">Lentithecium fluviatile CBS 122367</name>
    <dbReference type="NCBI Taxonomy" id="1168545"/>
    <lineage>
        <taxon>Eukaryota</taxon>
        <taxon>Fungi</taxon>
        <taxon>Dikarya</taxon>
        <taxon>Ascomycota</taxon>
        <taxon>Pezizomycotina</taxon>
        <taxon>Dothideomycetes</taxon>
        <taxon>Pleosporomycetidae</taxon>
        <taxon>Pleosporales</taxon>
        <taxon>Massarineae</taxon>
        <taxon>Lentitheciaceae</taxon>
        <taxon>Lentithecium</taxon>
    </lineage>
</organism>
<dbReference type="Proteomes" id="UP000799291">
    <property type="component" value="Unassembled WGS sequence"/>
</dbReference>
<sequence>MQFTTSVLALFATTALALPGSPVQERQATPTAYLQFWNPPASAGNTCDRAPQADDFVITQDMTSCTEVTITNPYKTANITGNTLTRTARLFELPGCNNAGTHFDVSPRTDYNCFVQTIKSVIIL</sequence>
<gene>
    <name evidence="2" type="ORF">K458DRAFT_409964</name>
</gene>
<keyword evidence="3" id="KW-1185">Reference proteome</keyword>
<dbReference type="OrthoDB" id="3664114at2759"/>
<accession>A0A6G1IFR7</accession>
<dbReference type="EMBL" id="MU005626">
    <property type="protein sequence ID" value="KAF2677052.1"/>
    <property type="molecule type" value="Genomic_DNA"/>
</dbReference>
<proteinExistence type="predicted"/>
<reference evidence="2" key="1">
    <citation type="journal article" date="2020" name="Stud. Mycol.">
        <title>101 Dothideomycetes genomes: a test case for predicting lifestyles and emergence of pathogens.</title>
        <authorList>
            <person name="Haridas S."/>
            <person name="Albert R."/>
            <person name="Binder M."/>
            <person name="Bloem J."/>
            <person name="Labutti K."/>
            <person name="Salamov A."/>
            <person name="Andreopoulos B."/>
            <person name="Baker S."/>
            <person name="Barry K."/>
            <person name="Bills G."/>
            <person name="Bluhm B."/>
            <person name="Cannon C."/>
            <person name="Castanera R."/>
            <person name="Culley D."/>
            <person name="Daum C."/>
            <person name="Ezra D."/>
            <person name="Gonzalez J."/>
            <person name="Henrissat B."/>
            <person name="Kuo A."/>
            <person name="Liang C."/>
            <person name="Lipzen A."/>
            <person name="Lutzoni F."/>
            <person name="Magnuson J."/>
            <person name="Mondo S."/>
            <person name="Nolan M."/>
            <person name="Ohm R."/>
            <person name="Pangilinan J."/>
            <person name="Park H.-J."/>
            <person name="Ramirez L."/>
            <person name="Alfaro M."/>
            <person name="Sun H."/>
            <person name="Tritt A."/>
            <person name="Yoshinaga Y."/>
            <person name="Zwiers L.-H."/>
            <person name="Turgeon B."/>
            <person name="Goodwin S."/>
            <person name="Spatafora J."/>
            <person name="Crous P."/>
            <person name="Grigoriev I."/>
        </authorList>
    </citation>
    <scope>NUCLEOTIDE SEQUENCE</scope>
    <source>
        <strain evidence="2">CBS 122367</strain>
    </source>
</reference>
<protein>
    <submittedName>
        <fullName evidence="2">Uncharacterized protein</fullName>
    </submittedName>
</protein>
<name>A0A6G1IFR7_9PLEO</name>